<feature type="signal peptide" evidence="2">
    <location>
        <begin position="1"/>
        <end position="35"/>
    </location>
</feature>
<evidence type="ECO:0000256" key="1">
    <source>
        <dbReference type="SAM" id="MobiDB-lite"/>
    </source>
</evidence>
<evidence type="ECO:0000313" key="3">
    <source>
        <dbReference type="EMBL" id="NEW08039.1"/>
    </source>
</evidence>
<reference evidence="3" key="1">
    <citation type="submission" date="2020-02" db="EMBL/GenBank/DDBJ databases">
        <authorList>
            <person name="Shen X.-R."/>
            <person name="Zhang Y.-X."/>
        </authorList>
    </citation>
    <scope>NUCLEOTIDE SEQUENCE</scope>
    <source>
        <strain evidence="3">SYP-B3998</strain>
    </source>
</reference>
<dbReference type="RefSeq" id="WP_163950098.1">
    <property type="nucleotide sequence ID" value="NZ_JAAIKC010000007.1"/>
</dbReference>
<comment type="caution">
    <text evidence="3">The sequence shown here is derived from an EMBL/GenBank/DDBJ whole genome shotgun (WGS) entry which is preliminary data.</text>
</comment>
<name>A0A6G4A2J3_9BACL</name>
<proteinExistence type="predicted"/>
<dbReference type="EMBL" id="JAAIKC010000007">
    <property type="protein sequence ID" value="NEW08039.1"/>
    <property type="molecule type" value="Genomic_DNA"/>
</dbReference>
<keyword evidence="2" id="KW-0732">Signal</keyword>
<evidence type="ECO:0000256" key="2">
    <source>
        <dbReference type="SAM" id="SignalP"/>
    </source>
</evidence>
<protein>
    <recommendedName>
        <fullName evidence="4">DUF4352 domain-containing protein</fullName>
    </recommendedName>
</protein>
<organism evidence="3">
    <name type="scientific">Paenibacillus sp. SYP-B3998</name>
    <dbReference type="NCBI Taxonomy" id="2678564"/>
    <lineage>
        <taxon>Bacteria</taxon>
        <taxon>Bacillati</taxon>
        <taxon>Bacillota</taxon>
        <taxon>Bacilli</taxon>
        <taxon>Bacillales</taxon>
        <taxon>Paenibacillaceae</taxon>
        <taxon>Paenibacillus</taxon>
    </lineage>
</organism>
<dbReference type="AlphaFoldDB" id="A0A6G4A2J3"/>
<evidence type="ECO:0008006" key="4">
    <source>
        <dbReference type="Google" id="ProtNLM"/>
    </source>
</evidence>
<feature type="chain" id="PRO_5026133982" description="DUF4352 domain-containing protein" evidence="2">
    <location>
        <begin position="36"/>
        <end position="742"/>
    </location>
</feature>
<gene>
    <name evidence="3" type="ORF">GK047_18730</name>
</gene>
<feature type="region of interest" description="Disordered" evidence="1">
    <location>
        <begin position="406"/>
        <end position="457"/>
    </location>
</feature>
<sequence>MIRKLTSISFKHTALALLVTGGLTAAAWTAPAVHAAGEGVYISNTSYFTLDQAELSSSSLQFSVVLHNGERTAIDFNQYGVRVTDTAGHSYTAKLSEKKSGSVLPGEQQSFRFYSSLAAGETADQLKVDVFRWDTGKADFMTHLGDLPVASVVQAGQVNVPEEMINLHTLDSTLANDASISFQLGQSVRVSENGKWYMYTQLSAKNLGSSSVKLPAGLQMRLVDADGLQYTSTIANGSGTTFLPSQSDTVTLKTPVSKKMATTGLSLEFYYLNQSEDVSLGTMNLNTSLQTTPLDTKQAYIGQQEGEQITVKANSSVYSKQADGVHVQTVVTLSNDGEATASIPSFYASYQFGDSGTSITATDNSSRNDYLASKETATYYFNAILPSGVDLNVAQLVLWEKTPTISTAGSSASGGNAASPTGTASSTGAASSTSSGTTTNASAGSTASSASNSNNTATTTNQMPVAVFLLKGASEAKNGFTTAASYKLGSKLAFSNSSMINKNLDVSLVELHAHENDDLGYKTAVAKYKITNNGASTLALPELQNELINSSGNSYTGARQSTVATQITPGSSYIVSYSYLLPNKKGVEDEAFALHVFDDKSVSEGKVSIGTYQVALQKEEDSDTLSLYPFSIKVNSDSISWLYNNGTYSYQLNLDLDITHEDQVIIDSNFSKIEFDMVDSLGRVVGTQQATLTGTAKLTSGKQKIVVTGLKNEQVDSGIKVNMYEVIETPNGTAKRLIKQFQ</sequence>
<accession>A0A6G4A2J3</accession>